<evidence type="ECO:0000256" key="3">
    <source>
        <dbReference type="SAM" id="Phobius"/>
    </source>
</evidence>
<evidence type="ECO:0000313" key="5">
    <source>
        <dbReference type="Proteomes" id="UP001595713"/>
    </source>
</evidence>
<evidence type="ECO:0000256" key="2">
    <source>
        <dbReference type="SAM" id="MobiDB-lite"/>
    </source>
</evidence>
<keyword evidence="3" id="KW-1133">Transmembrane helix</keyword>
<protein>
    <recommendedName>
        <fullName evidence="6">Flap endonuclease-1-like 5' DNA nuclease</fullName>
    </recommendedName>
</protein>
<organism evidence="4 5">
    <name type="scientific">Sphingomonas hylomeconis</name>
    <dbReference type="NCBI Taxonomy" id="1395958"/>
    <lineage>
        <taxon>Bacteria</taxon>
        <taxon>Pseudomonadati</taxon>
        <taxon>Pseudomonadota</taxon>
        <taxon>Alphaproteobacteria</taxon>
        <taxon>Sphingomonadales</taxon>
        <taxon>Sphingomonadaceae</taxon>
        <taxon>Sphingomonas</taxon>
    </lineage>
</organism>
<feature type="transmembrane region" description="Helical" evidence="3">
    <location>
        <begin position="6"/>
        <end position="26"/>
    </location>
</feature>
<keyword evidence="3" id="KW-0472">Membrane</keyword>
<dbReference type="EMBL" id="JBHRXP010000009">
    <property type="protein sequence ID" value="MFC3582115.1"/>
    <property type="molecule type" value="Genomic_DNA"/>
</dbReference>
<name>A0ABV7T389_9SPHN</name>
<dbReference type="Proteomes" id="UP001595713">
    <property type="component" value="Unassembled WGS sequence"/>
</dbReference>
<accession>A0ABV7T389</accession>
<feature type="region of interest" description="Disordered" evidence="2">
    <location>
        <begin position="108"/>
        <end position="131"/>
    </location>
</feature>
<keyword evidence="5" id="KW-1185">Reference proteome</keyword>
<sequence>MLFSTLPQFIALLILFLAGVTIGLGLHPGGKKWRKRFRDESAHYAQFRRDADKRLAEAKQRIATLERDQATADERAAIAPASPGDAEPASAPVVAPSVERVEPVADATPPAAINDTPMTAHDMPASAPDTPRSNWFSIGGRPDLGRISGIDAALKTRLFELGVTRFEDITGLSAEDEMALEQRLALPAGYITREQWREQAALLQDGKEAEQAERFPAR</sequence>
<proteinExistence type="predicted"/>
<dbReference type="RefSeq" id="WP_261294463.1">
    <property type="nucleotide sequence ID" value="NZ_JANQBK010000008.1"/>
</dbReference>
<comment type="caution">
    <text evidence="4">The sequence shown here is derived from an EMBL/GenBank/DDBJ whole genome shotgun (WGS) entry which is preliminary data.</text>
</comment>
<evidence type="ECO:0000256" key="1">
    <source>
        <dbReference type="SAM" id="Coils"/>
    </source>
</evidence>
<keyword evidence="3" id="KW-0812">Transmembrane</keyword>
<evidence type="ECO:0008006" key="6">
    <source>
        <dbReference type="Google" id="ProtNLM"/>
    </source>
</evidence>
<feature type="coiled-coil region" evidence="1">
    <location>
        <begin position="48"/>
        <end position="75"/>
    </location>
</feature>
<keyword evidence="1" id="KW-0175">Coiled coil</keyword>
<reference evidence="5" key="1">
    <citation type="journal article" date="2019" name="Int. J. Syst. Evol. Microbiol.">
        <title>The Global Catalogue of Microorganisms (GCM) 10K type strain sequencing project: providing services to taxonomists for standard genome sequencing and annotation.</title>
        <authorList>
            <consortium name="The Broad Institute Genomics Platform"/>
            <consortium name="The Broad Institute Genome Sequencing Center for Infectious Disease"/>
            <person name="Wu L."/>
            <person name="Ma J."/>
        </authorList>
    </citation>
    <scope>NUCLEOTIDE SEQUENCE [LARGE SCALE GENOMIC DNA]</scope>
    <source>
        <strain evidence="5">KCTC 42739</strain>
    </source>
</reference>
<evidence type="ECO:0000313" key="4">
    <source>
        <dbReference type="EMBL" id="MFC3582115.1"/>
    </source>
</evidence>
<gene>
    <name evidence="4" type="ORF">ACFONA_18240</name>
</gene>